<accession>A0A9Q3YQA4</accession>
<dbReference type="GO" id="GO:0005829">
    <property type="term" value="C:cytosol"/>
    <property type="evidence" value="ECO:0007669"/>
    <property type="project" value="TreeGrafter"/>
</dbReference>
<gene>
    <name evidence="7" type="ORF">LL252_02645</name>
</gene>
<keyword evidence="3" id="KW-0963">Cytoplasm</keyword>
<dbReference type="GO" id="GO:0009295">
    <property type="term" value="C:nucleoid"/>
    <property type="evidence" value="ECO:0007669"/>
    <property type="project" value="UniProtKB-SubCell"/>
</dbReference>
<feature type="domain" description="DNA-binding protein H-NS-like C-terminal" evidence="6">
    <location>
        <begin position="76"/>
        <end position="121"/>
    </location>
</feature>
<dbReference type="GO" id="GO:0003681">
    <property type="term" value="F:bent DNA binding"/>
    <property type="evidence" value="ECO:0007669"/>
    <property type="project" value="TreeGrafter"/>
</dbReference>
<dbReference type="Proteomes" id="UP001108027">
    <property type="component" value="Unassembled WGS sequence"/>
</dbReference>
<dbReference type="SUPFAM" id="SSF81273">
    <property type="entry name" value="H-NS histone-like proteins"/>
    <property type="match status" value="1"/>
</dbReference>
<evidence type="ECO:0000259" key="6">
    <source>
        <dbReference type="SMART" id="SM00528"/>
    </source>
</evidence>
<evidence type="ECO:0000256" key="3">
    <source>
        <dbReference type="ARBA" id="ARBA00022490"/>
    </source>
</evidence>
<comment type="caution">
    <text evidence="7">The sequence shown here is derived from an EMBL/GenBank/DDBJ whole genome shotgun (WGS) entry which is preliminary data.</text>
</comment>
<name>A0A9Q3YQA4_9GAMM</name>
<dbReference type="PANTHER" id="PTHR38097:SF2">
    <property type="entry name" value="DNA-BINDING PROTEIN STPA"/>
    <property type="match status" value="1"/>
</dbReference>
<dbReference type="RefSeq" id="WP_204426715.1">
    <property type="nucleotide sequence ID" value="NZ_ARXL01000003.1"/>
</dbReference>
<comment type="similarity">
    <text evidence="2">Belongs to the histone-like protein H-NS family.</text>
</comment>
<organism evidence="7 8">
    <name type="scientific">Alloalcanivorax marinus</name>
    <dbReference type="NCBI Taxonomy" id="1177169"/>
    <lineage>
        <taxon>Bacteria</taxon>
        <taxon>Pseudomonadati</taxon>
        <taxon>Pseudomonadota</taxon>
        <taxon>Gammaproteobacteria</taxon>
        <taxon>Oceanospirillales</taxon>
        <taxon>Alcanivoracaceae</taxon>
        <taxon>Alloalcanivorax</taxon>
    </lineage>
</organism>
<reference evidence="7" key="1">
    <citation type="submission" date="2021-10" db="EMBL/GenBank/DDBJ databases">
        <title>The diversity and Nitrogen Metabolism of Culturable Nitrate-Utilizing Bacteria Within the Oxygen Minimum Zone of the Changjiang (Yangtze River)Estuary.</title>
        <authorList>
            <person name="Zhang D."/>
            <person name="Zheng J."/>
            <person name="Liu S."/>
            <person name="He W."/>
        </authorList>
    </citation>
    <scope>NUCLEOTIDE SEQUENCE</scope>
    <source>
        <strain evidence="7">FXH-223</strain>
    </source>
</reference>
<dbReference type="InterPro" id="IPR027444">
    <property type="entry name" value="H-NS_C_dom"/>
</dbReference>
<dbReference type="Gene3D" id="4.10.430.10">
    <property type="entry name" value="Histone-like protein H-NS, C-terminal domain"/>
    <property type="match status" value="1"/>
</dbReference>
<dbReference type="AlphaFoldDB" id="A0A9Q3YQA4"/>
<dbReference type="EMBL" id="JAJGNA010000002">
    <property type="protein sequence ID" value="MCC4307458.1"/>
    <property type="molecule type" value="Genomic_DNA"/>
</dbReference>
<proteinExistence type="inferred from homology"/>
<sequence length="121" mass="13896">MTINLDDYSVADLEKLIRQAERKLEKKRMEAVKNAQAEINKIAKDLGVSVDDLLEENKGRKKKTTARKSTTRKKKAGVRKPAKIKYRNPKDSSQTWTGRGKRPVWLREAVEQGAKLEDFEV</sequence>
<evidence type="ECO:0000256" key="2">
    <source>
        <dbReference type="ARBA" id="ARBA00010610"/>
    </source>
</evidence>
<dbReference type="GO" id="GO:0003680">
    <property type="term" value="F:minor groove of adenine-thymine-rich DNA binding"/>
    <property type="evidence" value="ECO:0007669"/>
    <property type="project" value="TreeGrafter"/>
</dbReference>
<keyword evidence="8" id="KW-1185">Reference proteome</keyword>
<dbReference type="GO" id="GO:0000976">
    <property type="term" value="F:transcription cis-regulatory region binding"/>
    <property type="evidence" value="ECO:0007669"/>
    <property type="project" value="TreeGrafter"/>
</dbReference>
<dbReference type="Pfam" id="PF00816">
    <property type="entry name" value="Histone_HNS"/>
    <property type="match status" value="1"/>
</dbReference>
<evidence type="ECO:0000256" key="4">
    <source>
        <dbReference type="ARBA" id="ARBA00023125"/>
    </source>
</evidence>
<dbReference type="InterPro" id="IPR037150">
    <property type="entry name" value="H-NS_C_dom_sf"/>
</dbReference>
<keyword evidence="4" id="KW-0238">DNA-binding</keyword>
<feature type="region of interest" description="Disordered" evidence="5">
    <location>
        <begin position="54"/>
        <end position="102"/>
    </location>
</feature>
<comment type="subcellular location">
    <subcellularLocation>
        <location evidence="1">Cytoplasm</location>
        <location evidence="1">Nucleoid</location>
    </subcellularLocation>
</comment>
<dbReference type="SMART" id="SM00528">
    <property type="entry name" value="HNS"/>
    <property type="match status" value="1"/>
</dbReference>
<protein>
    <submittedName>
        <fullName evidence="7">H-NS histone family protein</fullName>
    </submittedName>
</protein>
<evidence type="ECO:0000256" key="5">
    <source>
        <dbReference type="SAM" id="MobiDB-lite"/>
    </source>
</evidence>
<feature type="compositionally biased region" description="Basic residues" evidence="5">
    <location>
        <begin position="59"/>
        <end position="87"/>
    </location>
</feature>
<dbReference type="GO" id="GO:0032993">
    <property type="term" value="C:protein-DNA complex"/>
    <property type="evidence" value="ECO:0007669"/>
    <property type="project" value="TreeGrafter"/>
</dbReference>
<evidence type="ECO:0000313" key="7">
    <source>
        <dbReference type="EMBL" id="MCC4307458.1"/>
    </source>
</evidence>
<dbReference type="GO" id="GO:0001217">
    <property type="term" value="F:DNA-binding transcription repressor activity"/>
    <property type="evidence" value="ECO:0007669"/>
    <property type="project" value="TreeGrafter"/>
</dbReference>
<dbReference type="PANTHER" id="PTHR38097">
    <property type="match status" value="1"/>
</dbReference>
<evidence type="ECO:0000256" key="1">
    <source>
        <dbReference type="ARBA" id="ARBA00004453"/>
    </source>
</evidence>
<evidence type="ECO:0000313" key="8">
    <source>
        <dbReference type="Proteomes" id="UP001108027"/>
    </source>
</evidence>